<sequence length="357" mass="39522">MPMLARYMAKTVLLSMLVVLGLITMIDLVFTVAEELADTNRYYTAWDAIVYVLRTLPTSIYELLPFVALGGALIGLGILASSQELLVMQSSGVKTSVLVGWVMIPVLGVMVFSLILGEWIAPTLQQTAQSQRALIQSGGQAISSSQGDWRKIGNEYIHINAIAPGGRELFGVTVYELNNRRELLRSSFAEQGHYVDDTAEPYWRLTGVRETRFIGDRLQAAYHDEWQWSVDMSPSLLSVLLVRPDRQSISGLFQFARYFDSEGLDSSSYYLAFWKKLLQPLATLSLVLLAVSFVFGPLREATMGFRVFVAIAIGLSFTIVQRTLGPATILYGISPFLAVLAPIVLCALLGVILLRRV</sequence>
<dbReference type="OrthoDB" id="9776227at2"/>
<dbReference type="PANTHER" id="PTHR33529">
    <property type="entry name" value="SLR0882 PROTEIN-RELATED"/>
    <property type="match status" value="1"/>
</dbReference>
<dbReference type="STRING" id="1524254.PHACT_03115"/>
<feature type="transmembrane region" description="Helical" evidence="9">
    <location>
        <begin position="98"/>
        <end position="121"/>
    </location>
</feature>
<evidence type="ECO:0000256" key="4">
    <source>
        <dbReference type="ARBA" id="ARBA00022475"/>
    </source>
</evidence>
<evidence type="ECO:0000256" key="3">
    <source>
        <dbReference type="ARBA" id="ARBA00007725"/>
    </source>
</evidence>
<comment type="similarity">
    <text evidence="3">Belongs to the LptF/LptG family.</text>
</comment>
<name>A0A1E8CJ12_9GAMM</name>
<comment type="subunit">
    <text evidence="8">Component of the lipopolysaccharide transport and assembly complex. The LptBFG transporter is composed of two ATP-binding proteins (LptB) and two transmembrane proteins (LptF and LptG).</text>
</comment>
<feature type="transmembrane region" description="Helical" evidence="9">
    <location>
        <begin position="63"/>
        <end position="86"/>
    </location>
</feature>
<dbReference type="Proteomes" id="UP000175669">
    <property type="component" value="Unassembled WGS sequence"/>
</dbReference>
<comment type="caution">
    <text evidence="10">The sequence shown here is derived from an EMBL/GenBank/DDBJ whole genome shotgun (WGS) entry which is preliminary data.</text>
</comment>
<dbReference type="NCBIfam" id="TIGR04408">
    <property type="entry name" value="LptG_lptG"/>
    <property type="match status" value="1"/>
</dbReference>
<comment type="function">
    <text evidence="1">Part of the ABC transporter complex LptBFG involved in the translocation of lipopolysaccharide (LPS) from the inner membrane to the outer membrane.</text>
</comment>
<evidence type="ECO:0000313" key="10">
    <source>
        <dbReference type="EMBL" id="OFE12247.1"/>
    </source>
</evidence>
<keyword evidence="6 9" id="KW-1133">Transmembrane helix</keyword>
<evidence type="ECO:0000256" key="7">
    <source>
        <dbReference type="ARBA" id="ARBA00023136"/>
    </source>
</evidence>
<reference evidence="11" key="1">
    <citation type="submission" date="2016-07" db="EMBL/GenBank/DDBJ databases">
        <authorList>
            <person name="Florea S."/>
            <person name="Webb J.S."/>
            <person name="Jaromczyk J."/>
            <person name="Schardl C.L."/>
        </authorList>
    </citation>
    <scope>NUCLEOTIDE SEQUENCE [LARGE SCALE GENOMIC DNA]</scope>
    <source>
        <strain evidence="11">KCTC 42131</strain>
    </source>
</reference>
<evidence type="ECO:0000256" key="9">
    <source>
        <dbReference type="SAM" id="Phobius"/>
    </source>
</evidence>
<dbReference type="AlphaFoldDB" id="A0A1E8CJ12"/>
<dbReference type="GO" id="GO:0043190">
    <property type="term" value="C:ATP-binding cassette (ABC) transporter complex"/>
    <property type="evidence" value="ECO:0007669"/>
    <property type="project" value="InterPro"/>
</dbReference>
<organism evidence="10 11">
    <name type="scientific">Pseudohongiella acticola</name>
    <dbReference type="NCBI Taxonomy" id="1524254"/>
    <lineage>
        <taxon>Bacteria</taxon>
        <taxon>Pseudomonadati</taxon>
        <taxon>Pseudomonadota</taxon>
        <taxon>Gammaproteobacteria</taxon>
        <taxon>Pseudomonadales</taxon>
        <taxon>Pseudohongiellaceae</taxon>
        <taxon>Pseudohongiella</taxon>
    </lineage>
</organism>
<feature type="transmembrane region" description="Helical" evidence="9">
    <location>
        <begin position="12"/>
        <end position="33"/>
    </location>
</feature>
<gene>
    <name evidence="10" type="ORF">PHACT_03115</name>
</gene>
<evidence type="ECO:0000256" key="8">
    <source>
        <dbReference type="ARBA" id="ARBA00026081"/>
    </source>
</evidence>
<evidence type="ECO:0000313" key="11">
    <source>
        <dbReference type="Proteomes" id="UP000175669"/>
    </source>
</evidence>
<feature type="transmembrane region" description="Helical" evidence="9">
    <location>
        <begin position="277"/>
        <end position="298"/>
    </location>
</feature>
<keyword evidence="4" id="KW-1003">Cell membrane</keyword>
<proteinExistence type="inferred from homology"/>
<feature type="transmembrane region" description="Helical" evidence="9">
    <location>
        <begin position="330"/>
        <end position="354"/>
    </location>
</feature>
<dbReference type="RefSeq" id="WP_070115870.1">
    <property type="nucleotide sequence ID" value="NZ_CAXATG010000002.1"/>
</dbReference>
<dbReference type="Pfam" id="PF03739">
    <property type="entry name" value="LptF_LptG"/>
    <property type="match status" value="1"/>
</dbReference>
<dbReference type="PANTHER" id="PTHR33529:SF2">
    <property type="entry name" value="LIPOPOLYSACCHARIDE EXPORT SYSTEM PERMEASE PROTEIN LPTG"/>
    <property type="match status" value="1"/>
</dbReference>
<accession>A0A1E8CJ12</accession>
<keyword evidence="5 9" id="KW-0812">Transmembrane</keyword>
<keyword evidence="11" id="KW-1185">Reference proteome</keyword>
<dbReference type="GO" id="GO:0055085">
    <property type="term" value="P:transmembrane transport"/>
    <property type="evidence" value="ECO:0007669"/>
    <property type="project" value="InterPro"/>
</dbReference>
<comment type="subcellular location">
    <subcellularLocation>
        <location evidence="2">Cell membrane</location>
        <topology evidence="2">Multi-pass membrane protein</topology>
    </subcellularLocation>
</comment>
<dbReference type="GO" id="GO:0015920">
    <property type="term" value="P:lipopolysaccharide transport"/>
    <property type="evidence" value="ECO:0007669"/>
    <property type="project" value="TreeGrafter"/>
</dbReference>
<protein>
    <submittedName>
        <fullName evidence="10">LPS export ABC transporter permease LptG</fullName>
    </submittedName>
</protein>
<keyword evidence="7 9" id="KW-0472">Membrane</keyword>
<evidence type="ECO:0000256" key="5">
    <source>
        <dbReference type="ARBA" id="ARBA00022692"/>
    </source>
</evidence>
<dbReference type="InterPro" id="IPR005495">
    <property type="entry name" value="LptG/LptF_permease"/>
</dbReference>
<evidence type="ECO:0000256" key="2">
    <source>
        <dbReference type="ARBA" id="ARBA00004651"/>
    </source>
</evidence>
<dbReference type="InterPro" id="IPR030923">
    <property type="entry name" value="LptG"/>
</dbReference>
<evidence type="ECO:0000256" key="6">
    <source>
        <dbReference type="ARBA" id="ARBA00022989"/>
    </source>
</evidence>
<feature type="transmembrane region" description="Helical" evidence="9">
    <location>
        <begin position="305"/>
        <end position="324"/>
    </location>
</feature>
<evidence type="ECO:0000256" key="1">
    <source>
        <dbReference type="ARBA" id="ARBA00002265"/>
    </source>
</evidence>
<dbReference type="EMBL" id="MASR01000001">
    <property type="protein sequence ID" value="OFE12247.1"/>
    <property type="molecule type" value="Genomic_DNA"/>
</dbReference>